<dbReference type="Pfam" id="PF00069">
    <property type="entry name" value="Pkinase"/>
    <property type="match status" value="1"/>
</dbReference>
<dbReference type="InterPro" id="IPR011009">
    <property type="entry name" value="Kinase-like_dom_sf"/>
</dbReference>
<dbReference type="PROSITE" id="PS00108">
    <property type="entry name" value="PROTEIN_KINASE_ST"/>
    <property type="match status" value="1"/>
</dbReference>
<proteinExistence type="predicted"/>
<dbReference type="GO" id="GO:0005524">
    <property type="term" value="F:ATP binding"/>
    <property type="evidence" value="ECO:0007669"/>
    <property type="project" value="UniProtKB-KW"/>
</dbReference>
<dbReference type="Gene3D" id="1.10.510.10">
    <property type="entry name" value="Transferase(Phosphotransferase) domain 1"/>
    <property type="match status" value="1"/>
</dbReference>
<keyword evidence="2" id="KW-0547">Nucleotide-binding</keyword>
<dbReference type="PROSITE" id="PS50011">
    <property type="entry name" value="PROTEIN_KINASE_DOM"/>
    <property type="match status" value="1"/>
</dbReference>
<keyword evidence="3 6" id="KW-0418">Kinase</keyword>
<dbReference type="GO" id="GO:0016020">
    <property type="term" value="C:membrane"/>
    <property type="evidence" value="ECO:0007669"/>
    <property type="project" value="TreeGrafter"/>
</dbReference>
<feature type="domain" description="Protein kinase" evidence="5">
    <location>
        <begin position="38"/>
        <end position="329"/>
    </location>
</feature>
<evidence type="ECO:0000256" key="2">
    <source>
        <dbReference type="ARBA" id="ARBA00022741"/>
    </source>
</evidence>
<evidence type="ECO:0000256" key="4">
    <source>
        <dbReference type="ARBA" id="ARBA00022840"/>
    </source>
</evidence>
<accession>A0A5B8IE69</accession>
<dbReference type="PANTHER" id="PTHR24348">
    <property type="entry name" value="SERINE/THREONINE-PROTEIN KINASE UNC-51-RELATED"/>
    <property type="match status" value="1"/>
</dbReference>
<dbReference type="InterPro" id="IPR000719">
    <property type="entry name" value="Prot_kinase_dom"/>
</dbReference>
<dbReference type="GO" id="GO:0004674">
    <property type="term" value="F:protein serine/threonine kinase activity"/>
    <property type="evidence" value="ECO:0007669"/>
    <property type="project" value="InterPro"/>
</dbReference>
<evidence type="ECO:0000259" key="5">
    <source>
        <dbReference type="PROSITE" id="PS50011"/>
    </source>
</evidence>
<evidence type="ECO:0000313" key="6">
    <source>
        <dbReference type="EMBL" id="QDY52216.1"/>
    </source>
</evidence>
<organism evidence="6">
    <name type="scientific">Mimiviridae sp. ChoanoV1</name>
    <dbReference type="NCBI Taxonomy" id="2596887"/>
    <lineage>
        <taxon>Viruses</taxon>
        <taxon>Varidnaviria</taxon>
        <taxon>Bamfordvirae</taxon>
        <taxon>Nucleocytoviricota</taxon>
        <taxon>Megaviricetes</taxon>
        <taxon>Imitervirales</taxon>
        <taxon>Schizomimiviridae</taxon>
    </lineage>
</organism>
<evidence type="ECO:0000256" key="1">
    <source>
        <dbReference type="ARBA" id="ARBA00022679"/>
    </source>
</evidence>
<evidence type="ECO:0000256" key="3">
    <source>
        <dbReference type="ARBA" id="ARBA00022777"/>
    </source>
</evidence>
<dbReference type="InterPro" id="IPR008271">
    <property type="entry name" value="Ser/Thr_kinase_AS"/>
</dbReference>
<protein>
    <submittedName>
        <fullName evidence="6">Protein kinase domain protein</fullName>
    </submittedName>
</protein>
<dbReference type="InterPro" id="IPR045269">
    <property type="entry name" value="Atg1-like"/>
</dbReference>
<keyword evidence="1" id="KW-0808">Transferase</keyword>
<dbReference type="SMART" id="SM00220">
    <property type="entry name" value="S_TKc"/>
    <property type="match status" value="1"/>
</dbReference>
<gene>
    <name evidence="6" type="ORF">5_13</name>
</gene>
<dbReference type="SUPFAM" id="SSF56112">
    <property type="entry name" value="Protein kinase-like (PK-like)"/>
    <property type="match status" value="1"/>
</dbReference>
<keyword evidence="4" id="KW-0067">ATP-binding</keyword>
<dbReference type="PANTHER" id="PTHR24348:SF22">
    <property type="entry name" value="NON-SPECIFIC SERINE_THREONINE PROTEIN KINASE"/>
    <property type="match status" value="1"/>
</dbReference>
<reference evidence="6" key="1">
    <citation type="submission" date="2018-11" db="EMBL/GenBank/DDBJ databases">
        <title>A distinct lineage of giant viruses engineers rhodopsin photosystems in predatory marine eukaryotes.</title>
        <authorList>
            <person name="Needham D.M."/>
            <person name="Yoshizawa S."/>
            <person name="Hosaka T."/>
            <person name="Poirier C."/>
            <person name="Choi C.-J."/>
            <person name="Hehenberger E."/>
            <person name="Irwin N.A.T."/>
            <person name="Wilken S."/>
            <person name="Yung C.-M."/>
            <person name="Bachy C."/>
            <person name="Kurihara R."/>
            <person name="Nakajima Y."/>
            <person name="Kojima K."/>
            <person name="Kimura-Someya T."/>
            <person name="Leonard G."/>
            <person name="Malmstrom R.R."/>
            <person name="Mende D."/>
            <person name="Olson D.K."/>
            <person name="Sudo Y."/>
            <person name="Sudek S."/>
            <person name="Richards T.A."/>
            <person name="DeLong E.F."/>
            <person name="Keeling P.J."/>
            <person name="Santoro A.E."/>
            <person name="Shirouzu M."/>
            <person name="Iwasaki W."/>
            <person name="Worden A.Z."/>
        </authorList>
    </citation>
    <scope>NUCLEOTIDE SEQUENCE</scope>
</reference>
<dbReference type="EMBL" id="MK250089">
    <property type="protein sequence ID" value="QDY52216.1"/>
    <property type="molecule type" value="Genomic_DNA"/>
</dbReference>
<sequence length="385" mass="45944">MSLITFIKNNLKLISKRANEKNNRKKKFRIIYKEPEESLIFDYKGSGTFGDVFKVTNLTENTEEIPKGKSVVIKIMKRKNSEPDRLLELSEIINNLKSKMIINKYIMNIYDIDFDKNVIFLEYVDGLPLDDYTRKNKLTNNELNIFFIKSLLSVKVMHNVLKYSHRDIKGPNIIYNPENGIMKCIDYGFICNLKNFKCVNRYEGTGKYIHPDMNRKYKTYKKNSSVIFPNAISQDLFSLLMTIFKLYYISQNVKSIKSNSQNDFFSIFRKYERNIRKEKSKKNNNGRNKKSDIRFNSKNDFLMELMELDINNINNEIIKEIIKIFKKYWNFEKKDFYIKSINNILVTNFIFDLLIFNSFRSISDSEEKNNIFYDWCSIYSYNINF</sequence>
<name>A0A5B8IE69_9VIRU</name>